<reference evidence="7 8" key="1">
    <citation type="submission" date="2015-03" db="EMBL/GenBank/DDBJ databases">
        <authorList>
            <person name="Radwan O."/>
            <person name="Al-Naeli F.A."/>
            <person name="Rendon G.A."/>
            <person name="Fields C."/>
        </authorList>
    </citation>
    <scope>NUCLEOTIDE SEQUENCE [LARGE SCALE GENOMIC DNA]</scope>
    <source>
        <strain evidence="7">CR-DP1</strain>
    </source>
</reference>
<evidence type="ECO:0000256" key="6">
    <source>
        <dbReference type="SAM" id="MobiDB-lite"/>
    </source>
</evidence>
<dbReference type="GO" id="GO:0005739">
    <property type="term" value="C:mitochondrion"/>
    <property type="evidence" value="ECO:0007669"/>
    <property type="project" value="UniProtKB-SubCell"/>
</dbReference>
<comment type="subcellular location">
    <subcellularLocation>
        <location evidence="2">Mitochondrion</location>
    </subcellularLocation>
</comment>
<evidence type="ECO:0000313" key="7">
    <source>
        <dbReference type="EMBL" id="KKA26260.1"/>
    </source>
</evidence>
<dbReference type="Proteomes" id="UP000033483">
    <property type="component" value="Unassembled WGS sequence"/>
</dbReference>
<evidence type="ECO:0000256" key="4">
    <source>
        <dbReference type="ARBA" id="ARBA00013566"/>
    </source>
</evidence>
<evidence type="ECO:0000256" key="3">
    <source>
        <dbReference type="ARBA" id="ARBA00010895"/>
    </source>
</evidence>
<evidence type="ECO:0000313" key="8">
    <source>
        <dbReference type="Proteomes" id="UP000033483"/>
    </source>
</evidence>
<dbReference type="PANTHER" id="PTHR13475">
    <property type="entry name" value="NEUGRIN"/>
    <property type="match status" value="1"/>
</dbReference>
<evidence type="ECO:0000256" key="5">
    <source>
        <dbReference type="ARBA" id="ARBA00022946"/>
    </source>
</evidence>
<accession>A0A0F4Z7F9</accession>
<proteinExistence type="inferred from homology"/>
<feature type="region of interest" description="Disordered" evidence="6">
    <location>
        <begin position="227"/>
        <end position="265"/>
    </location>
</feature>
<feature type="compositionally biased region" description="Low complexity" evidence="6">
    <location>
        <begin position="88"/>
        <end position="97"/>
    </location>
</feature>
<evidence type="ECO:0000256" key="2">
    <source>
        <dbReference type="ARBA" id="ARBA00004173"/>
    </source>
</evidence>
<dbReference type="GO" id="GO:0005634">
    <property type="term" value="C:nucleus"/>
    <property type="evidence" value="ECO:0007669"/>
    <property type="project" value="TreeGrafter"/>
</dbReference>
<keyword evidence="5" id="KW-0809">Transit peptide</keyword>
<comment type="caution">
    <text evidence="7">The sequence shown here is derived from an EMBL/GenBank/DDBJ whole genome shotgun (WGS) entry which is preliminary data.</text>
</comment>
<dbReference type="AlphaFoldDB" id="A0A0F4Z7F9"/>
<organism evidence="7 8">
    <name type="scientific">Thielaviopsis punctulata</name>
    <dbReference type="NCBI Taxonomy" id="72032"/>
    <lineage>
        <taxon>Eukaryota</taxon>
        <taxon>Fungi</taxon>
        <taxon>Dikarya</taxon>
        <taxon>Ascomycota</taxon>
        <taxon>Pezizomycotina</taxon>
        <taxon>Sordariomycetes</taxon>
        <taxon>Hypocreomycetidae</taxon>
        <taxon>Microascales</taxon>
        <taxon>Ceratocystidaceae</taxon>
        <taxon>Thielaviopsis</taxon>
    </lineage>
</organism>
<protein>
    <recommendedName>
        <fullName evidence="4">Required for respiratory growth protein 9, mitochondrial</fullName>
    </recommendedName>
</protein>
<feature type="region of interest" description="Disordered" evidence="6">
    <location>
        <begin position="88"/>
        <end position="121"/>
    </location>
</feature>
<dbReference type="OrthoDB" id="5578174at2759"/>
<dbReference type="PANTHER" id="PTHR13475:SF3">
    <property type="entry name" value="NEUGRIN"/>
    <property type="match status" value="1"/>
</dbReference>
<sequence length="411" mass="45619">MAANLRLSRLVRGFARLHIDSPAHASPSLAHQPFARSFHATRVFSVEPVTPALPDKQDASDVNVQSTSSDATAEATAEATIAAVTESTYDALTSSSPSTPPQPSEHDDPDNILFEIPPERYSGPLPQRVRFAAPQIANLETITLPHIDGEFLKISRADIKSPHNSKPSATAADEEAAIVADVLQSPAYDTSIFAFPETAPTPAVLAPHETRGRFIKAKFGQDKFRKIRGVTDSTSHSSSPSSSDADVDAAEPSSPSSYTPRDRRPTWLVQKEALRAKFPEGWRPSKRLSPDAMAGIRALHAQFPAEYTTAKLASKFQVSPEAIRRILRSRWAPSPEEEAERQARWFRRGMAVWERYAELGLKPPRKWREEGVGREVWNQRKAVQERKEELLEEDSGAFQRAVKTRPRTKFM</sequence>
<evidence type="ECO:0000256" key="1">
    <source>
        <dbReference type="ARBA" id="ARBA00003548"/>
    </source>
</evidence>
<dbReference type="InterPro" id="IPR010487">
    <property type="entry name" value="NGRN/Rrg9"/>
</dbReference>
<feature type="compositionally biased region" description="Low complexity" evidence="6">
    <location>
        <begin position="232"/>
        <end position="257"/>
    </location>
</feature>
<dbReference type="EMBL" id="LAEV01002237">
    <property type="protein sequence ID" value="KKA26260.1"/>
    <property type="molecule type" value="Genomic_DNA"/>
</dbReference>
<name>A0A0F4Z7F9_9PEZI</name>
<comment type="similarity">
    <text evidence="3">Belongs to the RRG9 family.</text>
</comment>
<keyword evidence="8" id="KW-1185">Reference proteome</keyword>
<dbReference type="Pfam" id="PF06413">
    <property type="entry name" value="Neugrin"/>
    <property type="match status" value="1"/>
</dbReference>
<gene>
    <name evidence="7" type="ORF">TD95_000015</name>
</gene>
<comment type="function">
    <text evidence="1">Required for respiratory activity and maintenance and expression of the mitochondrial genome.</text>
</comment>